<proteinExistence type="inferred from homology"/>
<dbReference type="InterPro" id="IPR003746">
    <property type="entry name" value="DUF167"/>
</dbReference>
<dbReference type="GO" id="GO:0005737">
    <property type="term" value="C:cytoplasm"/>
    <property type="evidence" value="ECO:0007669"/>
    <property type="project" value="TreeGrafter"/>
</dbReference>
<dbReference type="STRING" id="568069.A0A1J1IYE4"/>
<dbReference type="Gene3D" id="3.30.1200.10">
    <property type="entry name" value="YggU-like"/>
    <property type="match status" value="1"/>
</dbReference>
<dbReference type="AlphaFoldDB" id="A0A1J1IYE4"/>
<dbReference type="Proteomes" id="UP000183832">
    <property type="component" value="Unassembled WGS sequence"/>
</dbReference>
<dbReference type="PANTHER" id="PTHR13420:SF7">
    <property type="entry name" value="UPF0235 PROTEIN C15ORF40"/>
    <property type="match status" value="1"/>
</dbReference>
<dbReference type="SUPFAM" id="SSF69786">
    <property type="entry name" value="YggU-like"/>
    <property type="match status" value="1"/>
</dbReference>
<sequence>MKFFRCVLYRTMAPKSTKAGKKELTTETPKISQAIKIDKNGDISIKVLAKPGSKENGITGITEEGVEIKIAAPPIDGEANTELISYLSKLFNVRKSDLSLDRGSRSRTKTVTMSKDSGLTIDKINDLIKLNV</sequence>
<gene>
    <name evidence="2" type="ORF">CLUMA_CG017782</name>
</gene>
<dbReference type="HAMAP" id="MF_00634">
    <property type="entry name" value="UPF0235"/>
    <property type="match status" value="1"/>
</dbReference>
<protein>
    <submittedName>
        <fullName evidence="2">CLUMA_CG017782, isoform A</fullName>
    </submittedName>
</protein>
<evidence type="ECO:0000256" key="1">
    <source>
        <dbReference type="ARBA" id="ARBA00010364"/>
    </source>
</evidence>
<dbReference type="NCBIfam" id="TIGR00251">
    <property type="entry name" value="DUF167 family protein"/>
    <property type="match status" value="1"/>
</dbReference>
<organism evidence="2 3">
    <name type="scientific">Clunio marinus</name>
    <dbReference type="NCBI Taxonomy" id="568069"/>
    <lineage>
        <taxon>Eukaryota</taxon>
        <taxon>Metazoa</taxon>
        <taxon>Ecdysozoa</taxon>
        <taxon>Arthropoda</taxon>
        <taxon>Hexapoda</taxon>
        <taxon>Insecta</taxon>
        <taxon>Pterygota</taxon>
        <taxon>Neoptera</taxon>
        <taxon>Endopterygota</taxon>
        <taxon>Diptera</taxon>
        <taxon>Nematocera</taxon>
        <taxon>Chironomoidea</taxon>
        <taxon>Chironomidae</taxon>
        <taxon>Clunio</taxon>
    </lineage>
</organism>
<evidence type="ECO:0000313" key="2">
    <source>
        <dbReference type="EMBL" id="CRL04722.1"/>
    </source>
</evidence>
<name>A0A1J1IYE4_9DIPT</name>
<evidence type="ECO:0000313" key="3">
    <source>
        <dbReference type="Proteomes" id="UP000183832"/>
    </source>
</evidence>
<dbReference type="InterPro" id="IPR036591">
    <property type="entry name" value="YggU-like_sf"/>
</dbReference>
<reference evidence="2 3" key="1">
    <citation type="submission" date="2015-04" db="EMBL/GenBank/DDBJ databases">
        <authorList>
            <person name="Syromyatnikov M.Y."/>
            <person name="Popov V.N."/>
        </authorList>
    </citation>
    <scope>NUCLEOTIDE SEQUENCE [LARGE SCALE GENOMIC DNA]</scope>
</reference>
<keyword evidence="3" id="KW-1185">Reference proteome</keyword>
<dbReference type="PANTHER" id="PTHR13420">
    <property type="entry name" value="UPF0235 PROTEIN C15ORF40"/>
    <property type="match status" value="1"/>
</dbReference>
<accession>A0A1J1IYE4</accession>
<comment type="similarity">
    <text evidence="1">Belongs to the UPF0235 family.</text>
</comment>
<dbReference type="EMBL" id="CVRI01000063">
    <property type="protein sequence ID" value="CRL04722.1"/>
    <property type="molecule type" value="Genomic_DNA"/>
</dbReference>
<dbReference type="Pfam" id="PF02594">
    <property type="entry name" value="DUF167"/>
    <property type="match status" value="1"/>
</dbReference>
<dbReference type="OrthoDB" id="244097at2759"/>
<dbReference type="SMART" id="SM01152">
    <property type="entry name" value="DUF167"/>
    <property type="match status" value="1"/>
</dbReference>